<comment type="cofactor">
    <cofactor evidence="1">
        <name>pantetheine 4'-phosphate</name>
        <dbReference type="ChEBI" id="CHEBI:47942"/>
    </cofactor>
</comment>
<dbReference type="SUPFAM" id="SSF56801">
    <property type="entry name" value="Acetyl-CoA synthetase-like"/>
    <property type="match status" value="1"/>
</dbReference>
<gene>
    <name evidence="5" type="ORF">SAMN04489713_107290</name>
</gene>
<dbReference type="Pfam" id="PF00550">
    <property type="entry name" value="PP-binding"/>
    <property type="match status" value="1"/>
</dbReference>
<dbReference type="GO" id="GO:0031177">
    <property type="term" value="F:phosphopantetheine binding"/>
    <property type="evidence" value="ECO:0007669"/>
    <property type="project" value="InterPro"/>
</dbReference>
<name>A0A1I5IEC9_9ACTN</name>
<dbReference type="Pfam" id="PF00501">
    <property type="entry name" value="AMP-binding"/>
    <property type="match status" value="1"/>
</dbReference>
<dbReference type="InterPro" id="IPR009081">
    <property type="entry name" value="PP-bd_ACP"/>
</dbReference>
<dbReference type="InterPro" id="IPR042099">
    <property type="entry name" value="ANL_N_sf"/>
</dbReference>
<dbReference type="InterPro" id="IPR023213">
    <property type="entry name" value="CAT-like_dom_sf"/>
</dbReference>
<evidence type="ECO:0000313" key="6">
    <source>
        <dbReference type="Proteomes" id="UP000183413"/>
    </source>
</evidence>
<dbReference type="PROSITE" id="PS00012">
    <property type="entry name" value="PHOSPHOPANTETHEINE"/>
    <property type="match status" value="1"/>
</dbReference>
<dbReference type="InterPro" id="IPR045851">
    <property type="entry name" value="AMP-bd_C_sf"/>
</dbReference>
<evidence type="ECO:0000259" key="4">
    <source>
        <dbReference type="PROSITE" id="PS50075"/>
    </source>
</evidence>
<organism evidence="5 6">
    <name type="scientific">Actinomadura madurae</name>
    <dbReference type="NCBI Taxonomy" id="1993"/>
    <lineage>
        <taxon>Bacteria</taxon>
        <taxon>Bacillati</taxon>
        <taxon>Actinomycetota</taxon>
        <taxon>Actinomycetes</taxon>
        <taxon>Streptosporangiales</taxon>
        <taxon>Thermomonosporaceae</taxon>
        <taxon>Actinomadura</taxon>
    </lineage>
</organism>
<reference evidence="5 6" key="1">
    <citation type="submission" date="2016-10" db="EMBL/GenBank/DDBJ databases">
        <authorList>
            <person name="de Groot N.N."/>
        </authorList>
    </citation>
    <scope>NUCLEOTIDE SEQUENCE [LARGE SCALE GENOMIC DNA]</scope>
    <source>
        <strain evidence="5 6">DSM 43067</strain>
    </source>
</reference>
<dbReference type="InterPro" id="IPR020806">
    <property type="entry name" value="PKS_PP-bd"/>
</dbReference>
<dbReference type="AlphaFoldDB" id="A0A1I5IEC9"/>
<dbReference type="Proteomes" id="UP000183413">
    <property type="component" value="Unassembled WGS sequence"/>
</dbReference>
<dbReference type="RefSeq" id="WP_075022018.1">
    <property type="nucleotide sequence ID" value="NZ_FOVH01000007.1"/>
</dbReference>
<dbReference type="SUPFAM" id="SSF52777">
    <property type="entry name" value="CoA-dependent acyltransferases"/>
    <property type="match status" value="2"/>
</dbReference>
<proteinExistence type="predicted"/>
<protein>
    <submittedName>
        <fullName evidence="5">Amino acid adenylation domain-containing protein</fullName>
    </submittedName>
</protein>
<dbReference type="SMART" id="SM00823">
    <property type="entry name" value="PKS_PP"/>
    <property type="match status" value="1"/>
</dbReference>
<dbReference type="InterPro" id="IPR006162">
    <property type="entry name" value="Ppantetheine_attach_site"/>
</dbReference>
<dbReference type="InParanoid" id="A0A1I5IEC9"/>
<dbReference type="Gene3D" id="3.30.300.30">
    <property type="match status" value="1"/>
</dbReference>
<dbReference type="InterPro" id="IPR020845">
    <property type="entry name" value="AMP-binding_CS"/>
</dbReference>
<feature type="domain" description="Carrier" evidence="4">
    <location>
        <begin position="942"/>
        <end position="1017"/>
    </location>
</feature>
<dbReference type="CDD" id="cd05930">
    <property type="entry name" value="A_NRPS"/>
    <property type="match status" value="1"/>
</dbReference>
<dbReference type="InterPro" id="IPR000873">
    <property type="entry name" value="AMP-dep_synth/lig_dom"/>
</dbReference>
<evidence type="ECO:0000313" key="5">
    <source>
        <dbReference type="EMBL" id="SFO58907.1"/>
    </source>
</evidence>
<dbReference type="GO" id="GO:0005737">
    <property type="term" value="C:cytoplasm"/>
    <property type="evidence" value="ECO:0007669"/>
    <property type="project" value="TreeGrafter"/>
</dbReference>
<keyword evidence="2" id="KW-0596">Phosphopantetheine</keyword>
<dbReference type="EMBL" id="FOVH01000007">
    <property type="protein sequence ID" value="SFO58907.1"/>
    <property type="molecule type" value="Genomic_DNA"/>
</dbReference>
<dbReference type="Pfam" id="PF00668">
    <property type="entry name" value="Condensation"/>
    <property type="match status" value="1"/>
</dbReference>
<dbReference type="Gene3D" id="3.30.559.10">
    <property type="entry name" value="Chloramphenicol acetyltransferase-like domain"/>
    <property type="match status" value="1"/>
</dbReference>
<dbReference type="InterPro" id="IPR010071">
    <property type="entry name" value="AA_adenyl_dom"/>
</dbReference>
<dbReference type="PANTHER" id="PTHR45527">
    <property type="entry name" value="NONRIBOSOMAL PEPTIDE SYNTHETASE"/>
    <property type="match status" value="1"/>
</dbReference>
<dbReference type="Pfam" id="PF13193">
    <property type="entry name" value="AMP-binding_C"/>
    <property type="match status" value="1"/>
</dbReference>
<accession>A0A1I5IEC9</accession>
<dbReference type="PROSITE" id="PS50075">
    <property type="entry name" value="CARRIER"/>
    <property type="match status" value="1"/>
</dbReference>
<evidence type="ECO:0000256" key="3">
    <source>
        <dbReference type="ARBA" id="ARBA00022553"/>
    </source>
</evidence>
<dbReference type="STRING" id="1993.SAMN04489713_107290"/>
<dbReference type="Gene3D" id="1.10.1200.10">
    <property type="entry name" value="ACP-like"/>
    <property type="match status" value="1"/>
</dbReference>
<evidence type="ECO:0000256" key="2">
    <source>
        <dbReference type="ARBA" id="ARBA00022450"/>
    </source>
</evidence>
<dbReference type="NCBIfam" id="TIGR01733">
    <property type="entry name" value="AA-adenyl-dom"/>
    <property type="match status" value="1"/>
</dbReference>
<dbReference type="GO" id="GO:0008610">
    <property type="term" value="P:lipid biosynthetic process"/>
    <property type="evidence" value="ECO:0007669"/>
    <property type="project" value="UniProtKB-ARBA"/>
</dbReference>
<dbReference type="PROSITE" id="PS00455">
    <property type="entry name" value="AMP_BINDING"/>
    <property type="match status" value="1"/>
</dbReference>
<dbReference type="GO" id="GO:0003824">
    <property type="term" value="F:catalytic activity"/>
    <property type="evidence" value="ECO:0007669"/>
    <property type="project" value="InterPro"/>
</dbReference>
<keyword evidence="6" id="KW-1185">Reference proteome</keyword>
<dbReference type="InterPro" id="IPR001242">
    <property type="entry name" value="Condensation_dom"/>
</dbReference>
<dbReference type="GO" id="GO:0044550">
    <property type="term" value="P:secondary metabolite biosynthetic process"/>
    <property type="evidence" value="ECO:0007669"/>
    <property type="project" value="TreeGrafter"/>
</dbReference>
<dbReference type="InterPro" id="IPR036736">
    <property type="entry name" value="ACP-like_sf"/>
</dbReference>
<dbReference type="PANTHER" id="PTHR45527:SF1">
    <property type="entry name" value="FATTY ACID SYNTHASE"/>
    <property type="match status" value="1"/>
</dbReference>
<dbReference type="Gene3D" id="3.40.50.12780">
    <property type="entry name" value="N-terminal domain of ligase-like"/>
    <property type="match status" value="1"/>
</dbReference>
<sequence length="1020" mass="109792">MAITERDTPISDKERAQWMLHRLVPEHGICNVGFAVKVPARLRWWPLREALDHVVRRHPALRTSIQPVGHELRKRFLAADEATVPLEVHQGTAEEVTELVTGLIAERMDLDRPPLVRAHMIMLPDATVVCVVLHHLVVDDVTTRIVTRETAALYDAYADGDTSPQLPAPAPPQVEPAPDAAAIEFWTEHLAGIDPERLALAGARPVPDRPTFAAARLDRTLSEEAGEAVARLRSRTRTTDNIVLLAAYYLLLAGHGAGPDLAVGVPVTTRRGSARNDAAGFHANILPIRVRVDLGTDFATLVRTTRDAFLGGLEHGHASFESVRHALDTRSADWRAPLFRQSFNYRPAGPDELTMAGRPVEYVDAWHGLSRLDLELIVQAGPPFELTAVYSTEAHGHEDVADLLDRYENLLIALASDPDRPLREVDALPAADRALLARVNDTARPWPAGTVPDMISDRARRTPGAPAVDELTYGELAGLAAGVRDALLARGVAPGDVVGTYAGRGPGLAAAVLGVWAAGAAYLPLDPAHPIPRARHELDDAGVGVVLTDRDLPGDLAGGRHAVRLDTVPGGIPETRSAPGPEDAPAYLLYTSGSTGRPKGVLVTHGNLANVVRHFADMLKVTPGDRVMWLTTFAFDISALELLLALSTGARAVVADDRAQVDPGVLASLVERADVTLIQATPTTWRQLVPRLRGRLRGRRVLCGGEPLTAPLAERLLAEKCQVFNVYGPTETTIWSTAAELEPPVPERVPIGRPIANTTVRVVDEHGRAAPPGVPGELCIGGRGVALGYLGDEERTGRVFRTAGGLGRHYRTGDVVRLRRDGQLEFLGRVDRQVKIRGHRVELGEIESVLEQHPGVRAAAALAEPDAAGGLRIVAAVQGEISASDDQMERLRRHAAGLLPGAAVPARFAVVGDIPTNGSGKVDYRRLAESVAPPGDGPAPQPPADPTTRLVVELWRTLLDHPRITAESNFFLCGGHSLIAVELAERVNVRLGTDVDFTDVFAAPTPARFAALLSERRRPR</sequence>
<dbReference type="eggNOG" id="COG1020">
    <property type="taxonomic scope" value="Bacteria"/>
</dbReference>
<dbReference type="InterPro" id="IPR025110">
    <property type="entry name" value="AMP-bd_C"/>
</dbReference>
<dbReference type="SUPFAM" id="SSF47336">
    <property type="entry name" value="ACP-like"/>
    <property type="match status" value="1"/>
</dbReference>
<dbReference type="GO" id="GO:0043041">
    <property type="term" value="P:amino acid activation for nonribosomal peptide biosynthetic process"/>
    <property type="evidence" value="ECO:0007669"/>
    <property type="project" value="TreeGrafter"/>
</dbReference>
<keyword evidence="3" id="KW-0597">Phosphoprotein</keyword>
<dbReference type="Gene3D" id="3.30.559.30">
    <property type="entry name" value="Nonribosomal peptide synthetase, condensation domain"/>
    <property type="match status" value="1"/>
</dbReference>
<evidence type="ECO:0000256" key="1">
    <source>
        <dbReference type="ARBA" id="ARBA00001957"/>
    </source>
</evidence>